<dbReference type="InterPro" id="IPR049007">
    <property type="entry name" value="MTIP_EFh"/>
</dbReference>
<evidence type="ECO:0000256" key="3">
    <source>
        <dbReference type="ARBA" id="ARBA00022737"/>
    </source>
</evidence>
<keyword evidence="4" id="KW-0106">Calcium</keyword>
<dbReference type="SUPFAM" id="SSF47473">
    <property type="entry name" value="EF-hand"/>
    <property type="match status" value="1"/>
</dbReference>
<dbReference type="AlphaFoldDB" id="A0A1D3CYQ9"/>
<dbReference type="Pfam" id="PF21550">
    <property type="entry name" value="MTIP_N"/>
    <property type="match status" value="1"/>
</dbReference>
<keyword evidence="5" id="KW-0007">Acetylation</keyword>
<evidence type="ECO:0000256" key="1">
    <source>
        <dbReference type="ARBA" id="ARBA00020786"/>
    </source>
</evidence>
<name>A0A1D3CYQ9_9EIME</name>
<dbReference type="PANTHER" id="PTHR23048">
    <property type="entry name" value="MYOSIN LIGHT CHAIN 1, 3"/>
    <property type="match status" value="1"/>
</dbReference>
<dbReference type="Proteomes" id="UP000095192">
    <property type="component" value="Unassembled WGS sequence"/>
</dbReference>
<evidence type="ECO:0000256" key="4">
    <source>
        <dbReference type="ARBA" id="ARBA00022837"/>
    </source>
</evidence>
<evidence type="ECO:0000256" key="2">
    <source>
        <dbReference type="ARBA" id="ARBA00022723"/>
    </source>
</evidence>
<accession>A0A1D3CYQ9</accession>
<keyword evidence="3" id="KW-0677">Repeat</keyword>
<feature type="domain" description="EF-hand" evidence="6">
    <location>
        <begin position="154"/>
        <end position="189"/>
    </location>
</feature>
<reference evidence="7 8" key="1">
    <citation type="journal article" date="2016" name="BMC Genomics">
        <title>Comparative genomics reveals Cyclospora cayetanensis possesses coccidia-like metabolism and invasion components but unique surface antigens.</title>
        <authorList>
            <person name="Liu S."/>
            <person name="Wang L."/>
            <person name="Zheng H."/>
            <person name="Xu Z."/>
            <person name="Roellig D.M."/>
            <person name="Li N."/>
            <person name="Frace M.A."/>
            <person name="Tang K."/>
            <person name="Arrowood M.J."/>
            <person name="Moss D.M."/>
            <person name="Zhang L."/>
            <person name="Feng Y."/>
            <person name="Xiao L."/>
        </authorList>
    </citation>
    <scope>NUCLEOTIDE SEQUENCE [LARGE SCALE GENOMIC DNA]</scope>
    <source>
        <strain evidence="7 8">CHN_HEN01</strain>
    </source>
</reference>
<protein>
    <recommendedName>
        <fullName evidence="1">Calmodulin</fullName>
    </recommendedName>
</protein>
<proteinExistence type="predicted"/>
<evidence type="ECO:0000313" key="7">
    <source>
        <dbReference type="EMBL" id="OEH76335.1"/>
    </source>
</evidence>
<dbReference type="InterPro" id="IPR050230">
    <property type="entry name" value="CALM/Myosin/TropC-like"/>
</dbReference>
<keyword evidence="2" id="KW-0479">Metal-binding</keyword>
<gene>
    <name evidence="7" type="ORF">cyc_00597</name>
</gene>
<dbReference type="PROSITE" id="PS50222">
    <property type="entry name" value="EF_HAND_2"/>
    <property type="match status" value="1"/>
</dbReference>
<evidence type="ECO:0000256" key="5">
    <source>
        <dbReference type="ARBA" id="ARBA00022990"/>
    </source>
</evidence>
<dbReference type="FunFam" id="1.10.238.10:FF:000003">
    <property type="entry name" value="Calmodulin A"/>
    <property type="match status" value="1"/>
</dbReference>
<dbReference type="GO" id="GO:0005509">
    <property type="term" value="F:calcium ion binding"/>
    <property type="evidence" value="ECO:0007669"/>
    <property type="project" value="InterPro"/>
</dbReference>
<comment type="caution">
    <text evidence="7">The sequence shown here is derived from an EMBL/GenBank/DDBJ whole genome shotgun (WGS) entry which is preliminary data.</text>
</comment>
<dbReference type="EMBL" id="JROU02001487">
    <property type="protein sequence ID" value="OEH76335.1"/>
    <property type="molecule type" value="Genomic_DNA"/>
</dbReference>
<dbReference type="PANTHER" id="PTHR23048:SF0">
    <property type="entry name" value="CALMODULIN LIKE 3"/>
    <property type="match status" value="1"/>
</dbReference>
<dbReference type="InterPro" id="IPR002048">
    <property type="entry name" value="EF_hand_dom"/>
</dbReference>
<dbReference type="VEuPathDB" id="ToxoDB:cyc_00597"/>
<evidence type="ECO:0000259" key="6">
    <source>
        <dbReference type="PROSITE" id="PS50222"/>
    </source>
</evidence>
<sequence length="221" mass="25216">MGRAEKGCPICYHKLPQPGEVLEPYDEELNYFMWIPGFEWKPKPVAEKEAYETERSHQRFSFVFANPLLLNVGEADEDMEEALQEMVENDEMKQKYSDKASGGKVSTSDAAVLARQLGLAPSYADVEKCAEQNGQQLDYSTFQQFAAQSTHPEDNVEDFVGAFAYFDPNGEGTLSVQQMRNILTTFGEPLTTQEMNIVETEFFQSKRVDYREFCTRVLARK</sequence>
<organism evidence="7 8">
    <name type="scientific">Cyclospora cayetanensis</name>
    <dbReference type="NCBI Taxonomy" id="88456"/>
    <lineage>
        <taxon>Eukaryota</taxon>
        <taxon>Sar</taxon>
        <taxon>Alveolata</taxon>
        <taxon>Apicomplexa</taxon>
        <taxon>Conoidasida</taxon>
        <taxon>Coccidia</taxon>
        <taxon>Eucoccidiorida</taxon>
        <taxon>Eimeriorina</taxon>
        <taxon>Eimeriidae</taxon>
        <taxon>Cyclospora</taxon>
    </lineage>
</organism>
<dbReference type="Gene3D" id="1.10.238.10">
    <property type="entry name" value="EF-hand"/>
    <property type="match status" value="2"/>
</dbReference>
<dbReference type="InterPro" id="IPR011992">
    <property type="entry name" value="EF-hand-dom_pair"/>
</dbReference>
<dbReference type="VEuPathDB" id="ToxoDB:LOC34617747"/>
<evidence type="ECO:0000313" key="8">
    <source>
        <dbReference type="Proteomes" id="UP000095192"/>
    </source>
</evidence>
<keyword evidence="8" id="KW-1185">Reference proteome</keyword>
<dbReference type="InParanoid" id="A0A1D3CYQ9"/>
<dbReference type="GO" id="GO:0016460">
    <property type="term" value="C:myosin II complex"/>
    <property type="evidence" value="ECO:0007669"/>
    <property type="project" value="TreeGrafter"/>
</dbReference>